<dbReference type="Proteomes" id="UP000198432">
    <property type="component" value="Unassembled WGS sequence"/>
</dbReference>
<proteinExistence type="predicted"/>
<feature type="transmembrane region" description="Helical" evidence="1">
    <location>
        <begin position="43"/>
        <end position="62"/>
    </location>
</feature>
<dbReference type="EMBL" id="FZOQ01000011">
    <property type="protein sequence ID" value="SNS67166.1"/>
    <property type="molecule type" value="Genomic_DNA"/>
</dbReference>
<accession>A0A239GCX1</accession>
<protein>
    <submittedName>
        <fullName evidence="2">Uncharacterized protein</fullName>
    </submittedName>
</protein>
<gene>
    <name evidence="2" type="ORF">SAMN06296052_1116</name>
</gene>
<sequence>MKLSKIYDPREMNSYQFVAATGLVMTLVAHLIMLVINKTVHNFEALYICWAVFFSLGAVANFNSNPGDHDHHHHH</sequence>
<name>A0A239GCX1_9BACT</name>
<dbReference type="RefSeq" id="WP_089319573.1">
    <property type="nucleotide sequence ID" value="NZ_FZOQ01000011.1"/>
</dbReference>
<feature type="transmembrane region" description="Helical" evidence="1">
    <location>
        <begin position="15"/>
        <end position="36"/>
    </location>
</feature>
<keyword evidence="1" id="KW-0472">Membrane</keyword>
<dbReference type="AlphaFoldDB" id="A0A239GCX1"/>
<keyword evidence="1" id="KW-1133">Transmembrane helix</keyword>
<reference evidence="3" key="1">
    <citation type="submission" date="2017-06" db="EMBL/GenBank/DDBJ databases">
        <authorList>
            <person name="Varghese N."/>
            <person name="Submissions S."/>
        </authorList>
    </citation>
    <scope>NUCLEOTIDE SEQUENCE [LARGE SCALE GENOMIC DNA]</scope>
    <source>
        <strain evidence="3">NKM1</strain>
    </source>
</reference>
<dbReference type="OrthoDB" id="886697at2"/>
<keyword evidence="3" id="KW-1185">Reference proteome</keyword>
<keyword evidence="1" id="KW-0812">Transmembrane</keyword>
<evidence type="ECO:0000313" key="2">
    <source>
        <dbReference type="EMBL" id="SNS67166.1"/>
    </source>
</evidence>
<organism evidence="2 3">
    <name type="scientific">Pontibacter ummariensis</name>
    <dbReference type="NCBI Taxonomy" id="1610492"/>
    <lineage>
        <taxon>Bacteria</taxon>
        <taxon>Pseudomonadati</taxon>
        <taxon>Bacteroidota</taxon>
        <taxon>Cytophagia</taxon>
        <taxon>Cytophagales</taxon>
        <taxon>Hymenobacteraceae</taxon>
        <taxon>Pontibacter</taxon>
    </lineage>
</organism>
<evidence type="ECO:0000313" key="3">
    <source>
        <dbReference type="Proteomes" id="UP000198432"/>
    </source>
</evidence>
<evidence type="ECO:0000256" key="1">
    <source>
        <dbReference type="SAM" id="Phobius"/>
    </source>
</evidence>